<gene>
    <name evidence="2" type="ORF">CAMP_LOCUS2497</name>
</gene>
<feature type="region of interest" description="Disordered" evidence="1">
    <location>
        <begin position="149"/>
        <end position="218"/>
    </location>
</feature>
<dbReference type="AlphaFoldDB" id="A0A9P1I5A2"/>
<accession>A0A9P1I5A2</accession>
<evidence type="ECO:0000256" key="1">
    <source>
        <dbReference type="SAM" id="MobiDB-lite"/>
    </source>
</evidence>
<feature type="compositionally biased region" description="Basic and acidic residues" evidence="1">
    <location>
        <begin position="186"/>
        <end position="202"/>
    </location>
</feature>
<dbReference type="Proteomes" id="UP001152747">
    <property type="component" value="Unassembled WGS sequence"/>
</dbReference>
<organism evidence="2 3">
    <name type="scientific">Caenorhabditis angaria</name>
    <dbReference type="NCBI Taxonomy" id="860376"/>
    <lineage>
        <taxon>Eukaryota</taxon>
        <taxon>Metazoa</taxon>
        <taxon>Ecdysozoa</taxon>
        <taxon>Nematoda</taxon>
        <taxon>Chromadorea</taxon>
        <taxon>Rhabditida</taxon>
        <taxon>Rhabditina</taxon>
        <taxon>Rhabditomorpha</taxon>
        <taxon>Rhabditoidea</taxon>
        <taxon>Rhabditidae</taxon>
        <taxon>Peloderinae</taxon>
        <taxon>Caenorhabditis</taxon>
    </lineage>
</organism>
<reference evidence="2" key="1">
    <citation type="submission" date="2022-11" db="EMBL/GenBank/DDBJ databases">
        <authorList>
            <person name="Kikuchi T."/>
        </authorList>
    </citation>
    <scope>NUCLEOTIDE SEQUENCE</scope>
    <source>
        <strain evidence="2">PS1010</strain>
    </source>
</reference>
<feature type="compositionally biased region" description="Polar residues" evidence="1">
    <location>
        <begin position="203"/>
        <end position="214"/>
    </location>
</feature>
<evidence type="ECO:0000313" key="3">
    <source>
        <dbReference type="Proteomes" id="UP001152747"/>
    </source>
</evidence>
<proteinExistence type="predicted"/>
<evidence type="ECO:0000313" key="2">
    <source>
        <dbReference type="EMBL" id="CAI5439860.1"/>
    </source>
</evidence>
<comment type="caution">
    <text evidence="2">The sequence shown here is derived from an EMBL/GenBank/DDBJ whole genome shotgun (WGS) entry which is preliminary data.</text>
</comment>
<name>A0A9P1I5A2_9PELO</name>
<feature type="compositionally biased region" description="Polar residues" evidence="1">
    <location>
        <begin position="156"/>
        <end position="165"/>
    </location>
</feature>
<keyword evidence="3" id="KW-1185">Reference proteome</keyword>
<protein>
    <submittedName>
        <fullName evidence="2">Uncharacterized protein</fullName>
    </submittedName>
</protein>
<dbReference type="EMBL" id="CANHGI010000001">
    <property type="protein sequence ID" value="CAI5439860.1"/>
    <property type="molecule type" value="Genomic_DNA"/>
</dbReference>
<sequence length="240" mass="25753">MLRSLCCANRTAKVADVAGVAAAANSTKSHDEVGAKRAIVMCSDVVLHRGLLGKFLGVLEDKCLVSSELRIEKPSHDAISKSKLLPRNPPEILAISEWTGDDVAQKISDATKHFRQQYALATRDLCFCIETSMAEHKLWFGVESAPAPAAENAPAQDSTNSFSTGNGPGMENLSESTTQPEESEQSEAKPEEIVREPLDKDQVSSIGPNPSINSEMPEVEVVSNTVDAILPAVTIPEEAK</sequence>